<dbReference type="VEuPathDB" id="VectorBase:PPAPM1_000794"/>
<sequence>MIKGTVVLHNLLRTSSSETYAPPSYVDREVNGRLIEGQWRNESVGSRLVALPRDVRLASNDISNNATVAKDSLIDVRSSRLSLSCAA</sequence>
<dbReference type="AlphaFoldDB" id="A0A1B0DEN9"/>
<evidence type="ECO:0000313" key="1">
    <source>
        <dbReference type="EnsemblMetazoa" id="PPAI006388-PA"/>
    </source>
</evidence>
<reference evidence="1" key="1">
    <citation type="submission" date="2022-08" db="UniProtKB">
        <authorList>
            <consortium name="EnsemblMetazoa"/>
        </authorList>
    </citation>
    <scope>IDENTIFICATION</scope>
    <source>
        <strain evidence="1">Israel</strain>
    </source>
</reference>
<proteinExistence type="predicted"/>
<name>A0A1B0DEN9_PHLPP</name>
<accession>A0A1B0DEN9</accession>
<dbReference type="EMBL" id="AJVK01032940">
    <property type="status" value="NOT_ANNOTATED_CDS"/>
    <property type="molecule type" value="Genomic_DNA"/>
</dbReference>
<protein>
    <submittedName>
        <fullName evidence="1">Uncharacterized protein</fullName>
    </submittedName>
</protein>
<organism evidence="1 2">
    <name type="scientific">Phlebotomus papatasi</name>
    <name type="common">Sandfly</name>
    <dbReference type="NCBI Taxonomy" id="29031"/>
    <lineage>
        <taxon>Eukaryota</taxon>
        <taxon>Metazoa</taxon>
        <taxon>Ecdysozoa</taxon>
        <taxon>Arthropoda</taxon>
        <taxon>Hexapoda</taxon>
        <taxon>Insecta</taxon>
        <taxon>Pterygota</taxon>
        <taxon>Neoptera</taxon>
        <taxon>Endopterygota</taxon>
        <taxon>Diptera</taxon>
        <taxon>Nematocera</taxon>
        <taxon>Psychodoidea</taxon>
        <taxon>Psychodidae</taxon>
        <taxon>Phlebotomus</taxon>
        <taxon>Phlebotomus</taxon>
    </lineage>
</organism>
<keyword evidence="2" id="KW-1185">Reference proteome</keyword>
<evidence type="ECO:0000313" key="2">
    <source>
        <dbReference type="Proteomes" id="UP000092462"/>
    </source>
</evidence>
<dbReference type="EnsemblMetazoa" id="PPAI006388-RA">
    <property type="protein sequence ID" value="PPAI006388-PA"/>
    <property type="gene ID" value="PPAI006388"/>
</dbReference>
<dbReference type="Proteomes" id="UP000092462">
    <property type="component" value="Unassembled WGS sequence"/>
</dbReference>
<dbReference type="VEuPathDB" id="VectorBase:PPAI006388"/>